<proteinExistence type="predicted"/>
<sequence length="220" mass="24992">VQAHTSRRCSSLSSLPVRRDSRLARDPSPCPQKCWCYRHEEMLVKICIYSCELLEAITMSSSGDAWSVRWDLKGQTFHLLLPHVWATKRCLYGLGERLMVFDQDRWIEINGGDAMRRVLSISLLCVVAATSQVPLETKFLFLPKAFHLLDLSCFMIFIRQKSTGLGFTPMEDDELLGKLKNNDEHMNFWKLCVGENINVSLLVISTSLSGRASLLLPVLT</sequence>
<dbReference type="EMBL" id="LXQA010008011">
    <property type="protein sequence ID" value="MCH85160.1"/>
    <property type="molecule type" value="Genomic_DNA"/>
</dbReference>
<accession>A0A392MCB9</accession>
<gene>
    <name evidence="1" type="ORF">A2U01_0006004</name>
</gene>
<reference evidence="1 2" key="1">
    <citation type="journal article" date="2018" name="Front. Plant Sci.">
        <title>Red Clover (Trifolium pratense) and Zigzag Clover (T. medium) - A Picture of Genomic Similarities and Differences.</title>
        <authorList>
            <person name="Dluhosova J."/>
            <person name="Istvanek J."/>
            <person name="Nedelnik J."/>
            <person name="Repkova J."/>
        </authorList>
    </citation>
    <scope>NUCLEOTIDE SEQUENCE [LARGE SCALE GENOMIC DNA]</scope>
    <source>
        <strain evidence="2">cv. 10/8</strain>
        <tissue evidence="1">Leaf</tissue>
    </source>
</reference>
<organism evidence="1 2">
    <name type="scientific">Trifolium medium</name>
    <dbReference type="NCBI Taxonomy" id="97028"/>
    <lineage>
        <taxon>Eukaryota</taxon>
        <taxon>Viridiplantae</taxon>
        <taxon>Streptophyta</taxon>
        <taxon>Embryophyta</taxon>
        <taxon>Tracheophyta</taxon>
        <taxon>Spermatophyta</taxon>
        <taxon>Magnoliopsida</taxon>
        <taxon>eudicotyledons</taxon>
        <taxon>Gunneridae</taxon>
        <taxon>Pentapetalae</taxon>
        <taxon>rosids</taxon>
        <taxon>fabids</taxon>
        <taxon>Fabales</taxon>
        <taxon>Fabaceae</taxon>
        <taxon>Papilionoideae</taxon>
        <taxon>50 kb inversion clade</taxon>
        <taxon>NPAAA clade</taxon>
        <taxon>Hologalegina</taxon>
        <taxon>IRL clade</taxon>
        <taxon>Trifolieae</taxon>
        <taxon>Trifolium</taxon>
    </lineage>
</organism>
<dbReference type="Proteomes" id="UP000265520">
    <property type="component" value="Unassembled WGS sequence"/>
</dbReference>
<evidence type="ECO:0000313" key="1">
    <source>
        <dbReference type="EMBL" id="MCH85160.1"/>
    </source>
</evidence>
<name>A0A392MCB9_9FABA</name>
<protein>
    <submittedName>
        <fullName evidence="1">Uncharacterized protein</fullName>
    </submittedName>
</protein>
<comment type="caution">
    <text evidence="1">The sequence shown here is derived from an EMBL/GenBank/DDBJ whole genome shotgun (WGS) entry which is preliminary data.</text>
</comment>
<feature type="non-terminal residue" evidence="1">
    <location>
        <position position="1"/>
    </location>
</feature>
<keyword evidence="2" id="KW-1185">Reference proteome</keyword>
<dbReference type="AlphaFoldDB" id="A0A392MCB9"/>
<evidence type="ECO:0000313" key="2">
    <source>
        <dbReference type="Proteomes" id="UP000265520"/>
    </source>
</evidence>